<gene>
    <name evidence="3" type="ORF">ABI908_01320</name>
</gene>
<comment type="caution">
    <text evidence="3">The sequence shown here is derived from an EMBL/GenBank/DDBJ whole genome shotgun (WGS) entry which is preliminary data.</text>
</comment>
<dbReference type="InterPro" id="IPR050706">
    <property type="entry name" value="Cyclic-di-GMP_PDE-like"/>
</dbReference>
<dbReference type="RefSeq" id="WP_347937705.1">
    <property type="nucleotide sequence ID" value="NZ_JBDXMI010000001.1"/>
</dbReference>
<dbReference type="PANTHER" id="PTHR33121">
    <property type="entry name" value="CYCLIC DI-GMP PHOSPHODIESTERASE PDEF"/>
    <property type="match status" value="1"/>
</dbReference>
<feature type="transmembrane region" description="Helical" evidence="1">
    <location>
        <begin position="54"/>
        <end position="76"/>
    </location>
</feature>
<feature type="domain" description="EAL" evidence="2">
    <location>
        <begin position="83"/>
        <end position="335"/>
    </location>
</feature>
<dbReference type="PANTHER" id="PTHR33121:SF79">
    <property type="entry name" value="CYCLIC DI-GMP PHOSPHODIESTERASE PDED-RELATED"/>
    <property type="match status" value="1"/>
</dbReference>
<dbReference type="SUPFAM" id="SSF141868">
    <property type="entry name" value="EAL domain-like"/>
    <property type="match status" value="1"/>
</dbReference>
<evidence type="ECO:0000313" key="4">
    <source>
        <dbReference type="Proteomes" id="UP001462502"/>
    </source>
</evidence>
<dbReference type="Pfam" id="PF00563">
    <property type="entry name" value="EAL"/>
    <property type="match status" value="1"/>
</dbReference>
<keyword evidence="4" id="KW-1185">Reference proteome</keyword>
<dbReference type="SMART" id="SM00052">
    <property type="entry name" value="EAL"/>
    <property type="match status" value="1"/>
</dbReference>
<keyword evidence="1" id="KW-0812">Transmembrane</keyword>
<sequence length="349" mass="38145">MRIGGGLGLWLSRRAMGARAGVVYGLALLLFVPLSLILPWRLGAIQPDALHGRGLALVLEVVLLAGLAAALFAAWLRRGAGARSAADWEILEGIRNQEFFAHYQPVVAAAGGECVGVEVLARWRHPVQGNVRADLFIDAATATGLIVPLTRYLFRRVCGELRQVALPPGFMVGVNIAGEHLAMPELIEDCREMLAMLREKQAVLVLEVSERTPLGESPAAEGVIRRLKREGVKLALDDFGSGYADKAYLRRWGFDFLKVEKGFVTALGQDTMRGNVLDGLLLSTRQLGVRVIVKGVETSGQQNYLKVNGFELLQGFYFGKPMTLNHFRQWLYSGIVQDKAVSRRGKAGA</sequence>
<evidence type="ECO:0000313" key="3">
    <source>
        <dbReference type="EMBL" id="MEO9382754.1"/>
    </source>
</evidence>
<dbReference type="EMBL" id="JBDXMI010000001">
    <property type="protein sequence ID" value="MEO9382754.1"/>
    <property type="molecule type" value="Genomic_DNA"/>
</dbReference>
<feature type="transmembrane region" description="Helical" evidence="1">
    <location>
        <begin position="21"/>
        <end position="42"/>
    </location>
</feature>
<name>A0ABV0IN85_9NEIS</name>
<dbReference type="PROSITE" id="PS50883">
    <property type="entry name" value="EAL"/>
    <property type="match status" value="1"/>
</dbReference>
<keyword evidence="1" id="KW-0472">Membrane</keyword>
<evidence type="ECO:0000256" key="1">
    <source>
        <dbReference type="SAM" id="Phobius"/>
    </source>
</evidence>
<protein>
    <submittedName>
        <fullName evidence="3">EAL domain-containing protein</fullName>
    </submittedName>
</protein>
<dbReference type="InterPro" id="IPR001633">
    <property type="entry name" value="EAL_dom"/>
</dbReference>
<dbReference type="Gene3D" id="3.20.20.450">
    <property type="entry name" value="EAL domain"/>
    <property type="match status" value="1"/>
</dbReference>
<dbReference type="Proteomes" id="UP001462502">
    <property type="component" value="Unassembled WGS sequence"/>
</dbReference>
<dbReference type="CDD" id="cd01948">
    <property type="entry name" value="EAL"/>
    <property type="match status" value="1"/>
</dbReference>
<organism evidence="3 4">
    <name type="scientific">Chromobacterium phragmitis</name>
    <dbReference type="NCBI Taxonomy" id="2202141"/>
    <lineage>
        <taxon>Bacteria</taxon>
        <taxon>Pseudomonadati</taxon>
        <taxon>Pseudomonadota</taxon>
        <taxon>Betaproteobacteria</taxon>
        <taxon>Neisseriales</taxon>
        <taxon>Chromobacteriaceae</taxon>
        <taxon>Chromobacterium</taxon>
    </lineage>
</organism>
<proteinExistence type="predicted"/>
<evidence type="ECO:0000259" key="2">
    <source>
        <dbReference type="PROSITE" id="PS50883"/>
    </source>
</evidence>
<dbReference type="InterPro" id="IPR035919">
    <property type="entry name" value="EAL_sf"/>
</dbReference>
<accession>A0ABV0IN85</accession>
<keyword evidence="1" id="KW-1133">Transmembrane helix</keyword>
<reference evidence="3 4" key="1">
    <citation type="submission" date="2024-05" db="EMBL/GenBank/DDBJ databases">
        <authorList>
            <person name="De Oliveira J.P."/>
            <person name="Noriler S.A."/>
            <person name="De Oliveira A.G."/>
            <person name="Sipoli D.S."/>
        </authorList>
    </citation>
    <scope>NUCLEOTIDE SEQUENCE [LARGE SCALE GENOMIC DNA]</scope>
    <source>
        <strain evidence="3 4">LABIM192</strain>
    </source>
</reference>